<accession>A0A9Q3BIB7</accession>
<name>A0A9Q3BIB7_9BASI</name>
<comment type="caution">
    <text evidence="2">The sequence shown here is derived from an EMBL/GenBank/DDBJ whole genome shotgun (WGS) entry which is preliminary data.</text>
</comment>
<keyword evidence="3" id="KW-1185">Reference proteome</keyword>
<keyword evidence="1" id="KW-0812">Transmembrane</keyword>
<dbReference type="OrthoDB" id="5673at2759"/>
<dbReference type="Proteomes" id="UP000765509">
    <property type="component" value="Unassembled WGS sequence"/>
</dbReference>
<dbReference type="GO" id="GO:0005789">
    <property type="term" value="C:endoplasmic reticulum membrane"/>
    <property type="evidence" value="ECO:0007669"/>
    <property type="project" value="TreeGrafter"/>
</dbReference>
<dbReference type="GO" id="GO:0004143">
    <property type="term" value="F:ATP-dependent diacylglycerol kinase activity"/>
    <property type="evidence" value="ECO:0007669"/>
    <property type="project" value="InterPro"/>
</dbReference>
<organism evidence="2 3">
    <name type="scientific">Austropuccinia psidii MF-1</name>
    <dbReference type="NCBI Taxonomy" id="1389203"/>
    <lineage>
        <taxon>Eukaryota</taxon>
        <taxon>Fungi</taxon>
        <taxon>Dikarya</taxon>
        <taxon>Basidiomycota</taxon>
        <taxon>Pucciniomycotina</taxon>
        <taxon>Pucciniomycetes</taxon>
        <taxon>Pucciniales</taxon>
        <taxon>Sphaerophragmiaceae</taxon>
        <taxon>Austropuccinia</taxon>
    </lineage>
</organism>
<evidence type="ECO:0000313" key="3">
    <source>
        <dbReference type="Proteomes" id="UP000765509"/>
    </source>
</evidence>
<sequence>MSYCHQDDSPSKRRRITSKTCFNAQNSNQISSKLKSEYHTTLPSNFSTRLRKWSEKWEIPRKLLHTSIGFITLYRWIKSNDSPIKLSIWLGKWTSLCVLADLTRFRSKRFSTFYEYFLGFLMRPTEKSNWNGVIFYLVGVIISLSTLPIDISVLSILILSWVDTAASVIGRLFGSQGNRLPSPPFARRKSLAGFLGALVMGTLTSWAFWGTWSGMGLIGRDGYSWKGILNGSSPLNGHRELFDQSSSIFNLLKIIRLPNPDSHLSLTTLSIGCGIISALSESLDLFGWDDNLCLPVLSGWGIWALMKLMG</sequence>
<dbReference type="GO" id="GO:0006654">
    <property type="term" value="P:phosphatidic acid biosynthetic process"/>
    <property type="evidence" value="ECO:0007669"/>
    <property type="project" value="TreeGrafter"/>
</dbReference>
<protein>
    <recommendedName>
        <fullName evidence="4">Phosphatidate cytidylyltransferase</fullName>
    </recommendedName>
</protein>
<feature type="transmembrane region" description="Helical" evidence="1">
    <location>
        <begin position="128"/>
        <end position="145"/>
    </location>
</feature>
<dbReference type="PANTHER" id="PTHR31303">
    <property type="entry name" value="CTP-DEPENDENT DIACYLGLYCEROL KINASE 1"/>
    <property type="match status" value="1"/>
</dbReference>
<evidence type="ECO:0000313" key="2">
    <source>
        <dbReference type="EMBL" id="MBW0465497.1"/>
    </source>
</evidence>
<proteinExistence type="predicted"/>
<keyword evidence="1" id="KW-0472">Membrane</keyword>
<gene>
    <name evidence="2" type="ORF">O181_005212</name>
</gene>
<keyword evidence="1" id="KW-1133">Transmembrane helix</keyword>
<feature type="transmembrane region" description="Helical" evidence="1">
    <location>
        <begin position="191"/>
        <end position="209"/>
    </location>
</feature>
<evidence type="ECO:0008006" key="4">
    <source>
        <dbReference type="Google" id="ProtNLM"/>
    </source>
</evidence>
<dbReference type="EMBL" id="AVOT02001058">
    <property type="protein sequence ID" value="MBW0465497.1"/>
    <property type="molecule type" value="Genomic_DNA"/>
</dbReference>
<dbReference type="AlphaFoldDB" id="A0A9Q3BIB7"/>
<dbReference type="PANTHER" id="PTHR31303:SF1">
    <property type="entry name" value="CTP-DEPENDENT DIACYLGLYCEROL KINASE 1"/>
    <property type="match status" value="1"/>
</dbReference>
<evidence type="ECO:0000256" key="1">
    <source>
        <dbReference type="SAM" id="Phobius"/>
    </source>
</evidence>
<dbReference type="InterPro" id="IPR037997">
    <property type="entry name" value="Dgk1-like"/>
</dbReference>
<reference evidence="2" key="1">
    <citation type="submission" date="2021-03" db="EMBL/GenBank/DDBJ databases">
        <title>Draft genome sequence of rust myrtle Austropuccinia psidii MF-1, a brazilian biotype.</title>
        <authorList>
            <person name="Quecine M.C."/>
            <person name="Pachon D.M.R."/>
            <person name="Bonatelli M.L."/>
            <person name="Correr F.H."/>
            <person name="Franceschini L.M."/>
            <person name="Leite T.F."/>
            <person name="Margarido G.R.A."/>
            <person name="Almeida C.A."/>
            <person name="Ferrarezi J.A."/>
            <person name="Labate C.A."/>
        </authorList>
    </citation>
    <scope>NUCLEOTIDE SEQUENCE</scope>
    <source>
        <strain evidence="2">MF-1</strain>
    </source>
</reference>